<name>A0ABT5C4S9_9BACT</name>
<protein>
    <submittedName>
        <fullName evidence="1">Uncharacterized protein</fullName>
    </submittedName>
</protein>
<dbReference type="Proteomes" id="UP001217485">
    <property type="component" value="Unassembled WGS sequence"/>
</dbReference>
<comment type="caution">
    <text evidence="1">The sequence shown here is derived from an EMBL/GenBank/DDBJ whole genome shotgun (WGS) entry which is preliminary data.</text>
</comment>
<accession>A0ABT5C4S9</accession>
<evidence type="ECO:0000313" key="2">
    <source>
        <dbReference type="Proteomes" id="UP001217485"/>
    </source>
</evidence>
<dbReference type="EMBL" id="JAQNDK010000003">
    <property type="protein sequence ID" value="MDC0681424.1"/>
    <property type="molecule type" value="Genomic_DNA"/>
</dbReference>
<organism evidence="1 2">
    <name type="scientific">Sorangium atrum</name>
    <dbReference type="NCBI Taxonomy" id="2995308"/>
    <lineage>
        <taxon>Bacteria</taxon>
        <taxon>Pseudomonadati</taxon>
        <taxon>Myxococcota</taxon>
        <taxon>Polyangia</taxon>
        <taxon>Polyangiales</taxon>
        <taxon>Polyangiaceae</taxon>
        <taxon>Sorangium</taxon>
    </lineage>
</organism>
<proteinExistence type="predicted"/>
<reference evidence="1 2" key="1">
    <citation type="submission" date="2023-01" db="EMBL/GenBank/DDBJ databases">
        <title>Minimal conservation of predation-associated metabolite biosynthetic gene clusters underscores biosynthetic potential of Myxococcota including descriptions for ten novel species: Archangium lansinium sp. nov., Myxococcus landrumus sp. nov., Nannocystis bai.</title>
        <authorList>
            <person name="Ahearne A."/>
            <person name="Stevens C."/>
            <person name="Dowd S."/>
        </authorList>
    </citation>
    <scope>NUCLEOTIDE SEQUENCE [LARGE SCALE GENOMIC DNA]</scope>
    <source>
        <strain evidence="1 2">WIWO2</strain>
    </source>
</reference>
<keyword evidence="2" id="KW-1185">Reference proteome</keyword>
<evidence type="ECO:0000313" key="1">
    <source>
        <dbReference type="EMBL" id="MDC0681424.1"/>
    </source>
</evidence>
<sequence length="142" mass="15613">MVSLPARPLQTHWCNEGTVNIWCPAPALMVTCVTGVLVEAGAAAIEEVMLRRVAEEGRVLVFNDWEAMTDYEHVTRTRLTEAAVSVLHAIEGGHFLLQSRVVIFGVQIANTAIRKLTVHPSRAVFQRALEDALRQRAPEGTG</sequence>
<gene>
    <name evidence="1" type="ORF">POL72_27030</name>
</gene>
<dbReference type="RefSeq" id="WP_272098518.1">
    <property type="nucleotide sequence ID" value="NZ_JAQNDK010000003.1"/>
</dbReference>